<dbReference type="InterPro" id="IPR020846">
    <property type="entry name" value="MFS_dom"/>
</dbReference>
<dbReference type="KEGG" id="slb:AWJ20_2931"/>
<reference evidence="11 12" key="1">
    <citation type="submission" date="2016-02" db="EMBL/GenBank/DDBJ databases">
        <title>Complete genome sequence and transcriptome regulation of the pentose utilising yeast Sugiyamaella lignohabitans.</title>
        <authorList>
            <person name="Bellasio M."/>
            <person name="Peymann A."/>
            <person name="Valli M."/>
            <person name="Sipitzky M."/>
            <person name="Graf A."/>
            <person name="Sauer M."/>
            <person name="Marx H."/>
            <person name="Mattanovich D."/>
        </authorList>
    </citation>
    <scope>NUCLEOTIDE SEQUENCE [LARGE SCALE GENOMIC DNA]</scope>
    <source>
        <strain evidence="11 12">CBS 10342</strain>
    </source>
</reference>
<evidence type="ECO:0000256" key="4">
    <source>
        <dbReference type="ARBA" id="ARBA00022692"/>
    </source>
</evidence>
<feature type="region of interest" description="Disordered" evidence="8">
    <location>
        <begin position="1"/>
        <end position="26"/>
    </location>
</feature>
<dbReference type="GO" id="GO:0022857">
    <property type="term" value="F:transmembrane transporter activity"/>
    <property type="evidence" value="ECO:0007669"/>
    <property type="project" value="InterPro"/>
</dbReference>
<evidence type="ECO:0000313" key="12">
    <source>
        <dbReference type="Proteomes" id="UP000189580"/>
    </source>
</evidence>
<evidence type="ECO:0000256" key="8">
    <source>
        <dbReference type="SAM" id="MobiDB-lite"/>
    </source>
</evidence>
<keyword evidence="5 9" id="KW-1133">Transmembrane helix</keyword>
<dbReference type="InterPro" id="IPR036259">
    <property type="entry name" value="MFS_trans_sf"/>
</dbReference>
<feature type="transmembrane region" description="Helical" evidence="9">
    <location>
        <begin position="542"/>
        <end position="561"/>
    </location>
</feature>
<dbReference type="SUPFAM" id="SSF103473">
    <property type="entry name" value="MFS general substrate transporter"/>
    <property type="match status" value="1"/>
</dbReference>
<sequence>MSLLPSTPMKAPGSAEHAENADVEKFPTDDAGSFIGNIVEHGGVTHNPLRDIDRNHLLRNVNRYVDEHGFQDDREYFVRGAILAQTGETEHLFEEEARYIEREKTHRWDQPKTLYYLCILASMCAIVQGMDESNSNGAQIFMFKKQYLNLETGAGVPNSDRNAWLQGLVIGAPYLCCAVIGCALTEPLNNLLGRRGVIFVSCLIAAIASIWEAFTYSWVQMFLARLLLGLGIGPKSTTTPIYSAECVPAPIRGALVMMWQMWTAFGIMLGYIVGVAFMPNGSTITENMAWRLMMGSTVVAPVFVCLQVYFVPESPRWYIRKNRHDKAFQSLLRLRNTKVQAARDLYYMQIMIAINEELNKEHNALFDIFAVGRNRRALYASQIVMFMQQFCGVNVIAYFSSTIFLQAGFSQTSALLASMGFGIINFLFAIPAIFTIDTFGRRSLALFTLPFLALFLFFTGFSFYIPSTSTAHIACIALGIYLYGIFYSPGMGPVPFSYSAEAFPLHVRDIGMSMATITLWGFNFILSLTWPSLLKRLGAPGAFGYYGGWNIVGFFLVFFFVPETKALTLEELDITFSVPTERFVAYQLKYLPWNIKKHLLFQKNLPEKKPLYELY</sequence>
<comment type="subcellular location">
    <subcellularLocation>
        <location evidence="1">Membrane</location>
        <topology evidence="1">Multi-pass membrane protein</topology>
    </subcellularLocation>
</comment>
<name>A0A167FHJ1_9ASCO</name>
<evidence type="ECO:0000256" key="3">
    <source>
        <dbReference type="ARBA" id="ARBA00022448"/>
    </source>
</evidence>
<feature type="transmembrane region" description="Helical" evidence="9">
    <location>
        <begin position="196"/>
        <end position="216"/>
    </location>
</feature>
<organism evidence="11 12">
    <name type="scientific">Sugiyamaella lignohabitans</name>
    <dbReference type="NCBI Taxonomy" id="796027"/>
    <lineage>
        <taxon>Eukaryota</taxon>
        <taxon>Fungi</taxon>
        <taxon>Dikarya</taxon>
        <taxon>Ascomycota</taxon>
        <taxon>Saccharomycotina</taxon>
        <taxon>Dipodascomycetes</taxon>
        <taxon>Dipodascales</taxon>
        <taxon>Trichomonascaceae</taxon>
        <taxon>Sugiyamaella</taxon>
    </lineage>
</organism>
<feature type="transmembrane region" description="Helical" evidence="9">
    <location>
        <begin position="471"/>
        <end position="489"/>
    </location>
</feature>
<feature type="transmembrane region" description="Helical" evidence="9">
    <location>
        <begin position="510"/>
        <end position="530"/>
    </location>
</feature>
<dbReference type="InterPro" id="IPR005828">
    <property type="entry name" value="MFS_sugar_transport-like"/>
</dbReference>
<keyword evidence="6 9" id="KW-0472">Membrane</keyword>
<dbReference type="InterPro" id="IPR003663">
    <property type="entry name" value="Sugar/inositol_transpt"/>
</dbReference>
<dbReference type="NCBIfam" id="TIGR00879">
    <property type="entry name" value="SP"/>
    <property type="match status" value="1"/>
</dbReference>
<evidence type="ECO:0000256" key="2">
    <source>
        <dbReference type="ARBA" id="ARBA00010992"/>
    </source>
</evidence>
<dbReference type="GO" id="GO:0015798">
    <property type="term" value="P:myo-inositol transport"/>
    <property type="evidence" value="ECO:0007669"/>
    <property type="project" value="UniProtKB-ARBA"/>
</dbReference>
<feature type="transmembrane region" description="Helical" evidence="9">
    <location>
        <begin position="415"/>
        <end position="436"/>
    </location>
</feature>
<feature type="transmembrane region" description="Helical" evidence="9">
    <location>
        <begin position="383"/>
        <end position="409"/>
    </location>
</feature>
<proteinExistence type="inferred from homology"/>
<evidence type="ECO:0000256" key="9">
    <source>
        <dbReference type="SAM" id="Phobius"/>
    </source>
</evidence>
<dbReference type="Gene3D" id="1.20.1250.20">
    <property type="entry name" value="MFS general substrate transporter like domains"/>
    <property type="match status" value="1"/>
</dbReference>
<feature type="transmembrane region" description="Helical" evidence="9">
    <location>
        <begin position="113"/>
        <end position="130"/>
    </location>
</feature>
<keyword evidence="4 9" id="KW-0812">Transmembrane</keyword>
<feature type="transmembrane region" description="Helical" evidence="9">
    <location>
        <begin position="254"/>
        <end position="277"/>
    </location>
</feature>
<feature type="transmembrane region" description="Helical" evidence="9">
    <location>
        <begin position="289"/>
        <end position="311"/>
    </location>
</feature>
<dbReference type="GO" id="GO:0015791">
    <property type="term" value="P:polyol transmembrane transport"/>
    <property type="evidence" value="ECO:0007669"/>
    <property type="project" value="UniProtKB-ARBA"/>
</dbReference>
<evidence type="ECO:0000256" key="6">
    <source>
        <dbReference type="ARBA" id="ARBA00023136"/>
    </source>
</evidence>
<feature type="transmembrane region" description="Helical" evidence="9">
    <location>
        <begin position="163"/>
        <end position="184"/>
    </location>
</feature>
<dbReference type="AlphaFoldDB" id="A0A167FHJ1"/>
<feature type="compositionally biased region" description="Basic and acidic residues" evidence="8">
    <location>
        <begin position="16"/>
        <end position="26"/>
    </location>
</feature>
<dbReference type="RefSeq" id="XP_018737781.1">
    <property type="nucleotide sequence ID" value="XM_018879910.1"/>
</dbReference>
<evidence type="ECO:0000256" key="1">
    <source>
        <dbReference type="ARBA" id="ARBA00004141"/>
    </source>
</evidence>
<dbReference type="PANTHER" id="PTHR48020:SF26">
    <property type="entry name" value="MYO-INOSITOL TRANSPORTER, PUTATIVE (AFU_ORTHOLOGUE AFUA_4G01560)-RELATED"/>
    <property type="match status" value="1"/>
</dbReference>
<dbReference type="FunFam" id="1.20.1250.20:FF:000100">
    <property type="entry name" value="MFS sugar transporter, putative"/>
    <property type="match status" value="1"/>
</dbReference>
<dbReference type="OrthoDB" id="5290825at2759"/>
<dbReference type="PROSITE" id="PS50850">
    <property type="entry name" value="MFS"/>
    <property type="match status" value="1"/>
</dbReference>
<gene>
    <name evidence="11" type="primary">ITR1</name>
    <name evidence="11" type="ORF">AWJ20_2931</name>
</gene>
<feature type="transmembrane region" description="Helical" evidence="9">
    <location>
        <begin position="443"/>
        <end position="465"/>
    </location>
</feature>
<feature type="domain" description="Major facilitator superfamily (MFS) profile" evidence="10">
    <location>
        <begin position="117"/>
        <end position="565"/>
    </location>
</feature>
<evidence type="ECO:0000313" key="11">
    <source>
        <dbReference type="EMBL" id="ANB15304.1"/>
    </source>
</evidence>
<dbReference type="PANTHER" id="PTHR48020">
    <property type="entry name" value="PROTON MYO-INOSITOL COTRANSPORTER"/>
    <property type="match status" value="1"/>
</dbReference>
<protein>
    <submittedName>
        <fullName evidence="11">Myo-inositol transporter ITR1</fullName>
    </submittedName>
</protein>
<keyword evidence="12" id="KW-1185">Reference proteome</keyword>
<keyword evidence="3 7" id="KW-0813">Transport</keyword>
<dbReference type="PRINTS" id="PR00171">
    <property type="entry name" value="SUGRTRNSPORT"/>
</dbReference>
<dbReference type="GeneID" id="30034897"/>
<comment type="similarity">
    <text evidence="2 7">Belongs to the major facilitator superfamily. Sugar transporter (TC 2.A.1.1) family.</text>
</comment>
<dbReference type="Proteomes" id="UP000189580">
    <property type="component" value="Chromosome b"/>
</dbReference>
<accession>A0A167FHJ1</accession>
<evidence type="ECO:0000256" key="5">
    <source>
        <dbReference type="ARBA" id="ARBA00022989"/>
    </source>
</evidence>
<evidence type="ECO:0000259" key="10">
    <source>
        <dbReference type="PROSITE" id="PS50850"/>
    </source>
</evidence>
<dbReference type="GO" id="GO:0016020">
    <property type="term" value="C:membrane"/>
    <property type="evidence" value="ECO:0007669"/>
    <property type="project" value="UniProtKB-SubCell"/>
</dbReference>
<dbReference type="Pfam" id="PF00083">
    <property type="entry name" value="Sugar_tr"/>
    <property type="match status" value="1"/>
</dbReference>
<evidence type="ECO:0000256" key="7">
    <source>
        <dbReference type="RuleBase" id="RU003346"/>
    </source>
</evidence>
<dbReference type="InterPro" id="IPR050814">
    <property type="entry name" value="Myo-inositol_Transporter"/>
</dbReference>
<dbReference type="EMBL" id="CP014503">
    <property type="protein sequence ID" value="ANB15304.1"/>
    <property type="molecule type" value="Genomic_DNA"/>
</dbReference>